<evidence type="ECO:0000256" key="3">
    <source>
        <dbReference type="ARBA" id="ARBA00023118"/>
    </source>
</evidence>
<dbReference type="KEGG" id="tcm:HL41_07720"/>
<dbReference type="InterPro" id="IPR006483">
    <property type="entry name" value="CRISPR-assoc_Cas3_HD"/>
</dbReference>
<evidence type="ECO:0000256" key="1">
    <source>
        <dbReference type="ARBA" id="ARBA00022723"/>
    </source>
</evidence>
<dbReference type="RefSeq" id="WP_038060500.1">
    <property type="nucleotide sequence ID" value="NZ_CP008796.1"/>
</dbReference>
<dbReference type="GO" id="GO:0016787">
    <property type="term" value="F:hydrolase activity"/>
    <property type="evidence" value="ECO:0007669"/>
    <property type="project" value="UniProtKB-KW"/>
</dbReference>
<evidence type="ECO:0000313" key="5">
    <source>
        <dbReference type="EMBL" id="AIH04570.1"/>
    </source>
</evidence>
<dbReference type="HOGENOM" id="CLU_1102372_0_0_0"/>
<proteinExistence type="predicted"/>
<keyword evidence="6" id="KW-1185">Reference proteome</keyword>
<keyword evidence="3" id="KW-0051">Antiviral defense</keyword>
<dbReference type="AlphaFoldDB" id="A0A075WUH2"/>
<evidence type="ECO:0000313" key="6">
    <source>
        <dbReference type="Proteomes" id="UP000028481"/>
    </source>
</evidence>
<gene>
    <name evidence="5" type="ORF">HL41_07720</name>
</gene>
<feature type="domain" description="HD Cas3-type" evidence="4">
    <location>
        <begin position="6"/>
        <end position="205"/>
    </location>
</feature>
<evidence type="ECO:0000256" key="2">
    <source>
        <dbReference type="ARBA" id="ARBA00022801"/>
    </source>
</evidence>
<dbReference type="GO" id="GO:0051607">
    <property type="term" value="P:defense response to virus"/>
    <property type="evidence" value="ECO:0007669"/>
    <property type="project" value="UniProtKB-KW"/>
</dbReference>
<dbReference type="NCBIfam" id="TIGR01596">
    <property type="entry name" value="cas3_HD"/>
    <property type="match status" value="1"/>
</dbReference>
<dbReference type="Gene3D" id="1.10.3210.30">
    <property type="match status" value="1"/>
</dbReference>
<name>A0A075WUH2_9BACT</name>
<dbReference type="EMBL" id="CP008796">
    <property type="protein sequence ID" value="AIH04570.1"/>
    <property type="molecule type" value="Genomic_DNA"/>
</dbReference>
<dbReference type="InterPro" id="IPR038257">
    <property type="entry name" value="CRISPR-assoc_Cas3_HD_sf"/>
</dbReference>
<dbReference type="PaxDb" id="289377-HL41_07720"/>
<organism evidence="5 6">
    <name type="scientific">Thermodesulfobacterium commune DSM 2178</name>
    <dbReference type="NCBI Taxonomy" id="289377"/>
    <lineage>
        <taxon>Bacteria</taxon>
        <taxon>Pseudomonadati</taxon>
        <taxon>Thermodesulfobacteriota</taxon>
        <taxon>Thermodesulfobacteria</taxon>
        <taxon>Thermodesulfobacteriales</taxon>
        <taxon>Thermodesulfobacteriaceae</taxon>
        <taxon>Thermodesulfobacterium</taxon>
    </lineage>
</organism>
<keyword evidence="1" id="KW-0479">Metal-binding</keyword>
<dbReference type="Proteomes" id="UP000028481">
    <property type="component" value="Chromosome"/>
</dbReference>
<accession>A0A075WUH2</accession>
<dbReference type="PROSITE" id="PS51643">
    <property type="entry name" value="HD_CAS3"/>
    <property type="match status" value="1"/>
</dbReference>
<keyword evidence="2" id="KW-0378">Hydrolase</keyword>
<dbReference type="STRING" id="289377.HL41_07720"/>
<dbReference type="GO" id="GO:0046872">
    <property type="term" value="F:metal ion binding"/>
    <property type="evidence" value="ECO:0007669"/>
    <property type="project" value="UniProtKB-KW"/>
</dbReference>
<evidence type="ECO:0000259" key="4">
    <source>
        <dbReference type="PROSITE" id="PS51643"/>
    </source>
</evidence>
<dbReference type="Pfam" id="PF18019">
    <property type="entry name" value="Cas3_HD"/>
    <property type="match status" value="1"/>
</dbReference>
<dbReference type="OrthoDB" id="9810255at2"/>
<sequence>MVVLLFSAPEEEYLKHIKRCEEKFEILFSIFSHTVRRILNSSFSEDELRQYFLKMIRFHDLGKLTKKWQENIGKDKNKKLPSHAPIGAAYLWKVLPKGIKESLAFAVAIHHTDRGLLGDNIERPDVQAILDGIVKNDGSIDWHKGVDDLDKEYFPDGARELTINDLREMARGLRVWARGCDLFEQHRRRLQVALAHHILKLCDISAAVERKEYQKGDENKEVYFGGWLMSSNIKSYVENVYNRMQQLKRLKT</sequence>
<protein>
    <recommendedName>
        <fullName evidence="4">HD Cas3-type domain-containing protein</fullName>
    </recommendedName>
</protein>
<dbReference type="eggNOG" id="COG2254">
    <property type="taxonomic scope" value="Bacteria"/>
</dbReference>
<reference evidence="5 6" key="1">
    <citation type="journal article" date="2015" name="Genome Announc.">
        <title>Genome Sequence of a Sulfate-Reducing Thermophilic Bacterium, Thermodesulfobacterium commune DSM 2178T (Phylum Thermodesulfobacteria).</title>
        <authorList>
            <person name="Bhatnagar S."/>
            <person name="Badger J.H."/>
            <person name="Madupu R."/>
            <person name="Khouri H.M."/>
            <person name="O'Connor E.M."/>
            <person name="Robb F.T."/>
            <person name="Ward N.L."/>
            <person name="Eisen J.A."/>
        </authorList>
    </citation>
    <scope>NUCLEOTIDE SEQUENCE [LARGE SCALE GENOMIC DNA]</scope>
    <source>
        <strain evidence="5 6">DSM 2178</strain>
    </source>
</reference>